<dbReference type="EMBL" id="KI536861">
    <property type="protein sequence ID" value="ESR41773.1"/>
    <property type="molecule type" value="Genomic_DNA"/>
</dbReference>
<sequence>QKLKNINRNEERKLVFSPVELSATTPTKRNEQAQVSLLLFIFPVVLIISFGDSNKHYSVLKNRFYQFFLLTLYVVYLQHLKPLTLVLSSGGIETHVQMDDVNGSVLVFVKFDGDEHYIGRVYLELWTWYGLVANTLGRRALPNETSTNPQSGIIQQEATYEMLENRFAVGSEFANEDEAESLYFLYAKLKGFGVRKDAKRIDGNGKVKGRRWVCSREGFKPCKYLENTNRKRAARPLTRTGCRAGLRILFDEKKGAWISTILTAYHNHNLTLPHHVHYIRAHRKIHEYMVQCSGGYSEVGYMRRDVENVVASQKRKQLQDFDSESCIAYLNGKKSSDPSFYFEYTIDDEHRLGDIFWCDGGCRADYAIFGDVIAFDTTYRTNAYLKPLVVIVGINHHYKTTIFGFALLTAETEQAYTWLLVTFLHAMEGKHPKAVLTDGDKAMRKAISTTLPQSIHRLCCWHLERNAQSNVGRTEFTADFKDCMLYTKDHQDFQDKWDAMVRKHQVESNEWVKKMYVDRNLWAEPYFKWQFLGGMRSTQRCEGFNAFLNYYVNRKLRLIEFVDQIDRLMSKQREMEGKDDFDSSYGSPVLCTHLRQYEQQAGEIYTKSMFEKVRTELNKEGLLFIKGYVDDISTRTYSIGEFRKANKEWKVVFHHQTKLAACQCQLLERLGIPCSHSYTVLKAEDVQSIPECMQLMRWLKTAKINNPPQNDDQAEKVYMSKL</sequence>
<proteinExistence type="predicted"/>
<keyword evidence="1" id="KW-0863">Zinc-finger</keyword>
<dbReference type="PANTHER" id="PTHR47718">
    <property type="entry name" value="OS01G0519700 PROTEIN"/>
    <property type="match status" value="1"/>
</dbReference>
<dbReference type="AlphaFoldDB" id="V4S321"/>
<dbReference type="InterPro" id="IPR004330">
    <property type="entry name" value="FAR1_DNA_bnd_dom"/>
</dbReference>
<dbReference type="GO" id="GO:0008270">
    <property type="term" value="F:zinc ion binding"/>
    <property type="evidence" value="ECO:0007669"/>
    <property type="project" value="UniProtKB-KW"/>
</dbReference>
<dbReference type="Gramene" id="ESR41773">
    <property type="protein sequence ID" value="ESR41773"/>
    <property type="gene ID" value="CICLE_v10013892mg"/>
</dbReference>
<dbReference type="Pfam" id="PF03101">
    <property type="entry name" value="FAR1"/>
    <property type="match status" value="1"/>
</dbReference>
<dbReference type="Proteomes" id="UP000030687">
    <property type="component" value="Unassembled WGS sequence"/>
</dbReference>
<evidence type="ECO:0000256" key="2">
    <source>
        <dbReference type="SAM" id="Phobius"/>
    </source>
</evidence>
<keyword evidence="1" id="KW-0862">Zinc</keyword>
<keyword evidence="2" id="KW-0812">Transmembrane</keyword>
<reference evidence="4 5" key="1">
    <citation type="submission" date="2013-10" db="EMBL/GenBank/DDBJ databases">
        <authorList>
            <consortium name="International Citrus Genome Consortium"/>
            <person name="Jenkins J."/>
            <person name="Schmutz J."/>
            <person name="Prochnik S."/>
            <person name="Rokhsar D."/>
            <person name="Gmitter F."/>
            <person name="Ollitrault P."/>
            <person name="Machado M."/>
            <person name="Talon M."/>
            <person name="Wincker P."/>
            <person name="Jaillon O."/>
            <person name="Morgante M."/>
        </authorList>
    </citation>
    <scope>NUCLEOTIDE SEQUENCE</scope>
    <source>
        <strain evidence="5">cv. Clemenules</strain>
    </source>
</reference>
<dbReference type="PROSITE" id="PS50966">
    <property type="entry name" value="ZF_SWIM"/>
    <property type="match status" value="1"/>
</dbReference>
<dbReference type="InterPro" id="IPR007527">
    <property type="entry name" value="Znf_SWIM"/>
</dbReference>
<name>V4S321_CITCL</name>
<evidence type="ECO:0000256" key="1">
    <source>
        <dbReference type="PROSITE-ProRule" id="PRU00325"/>
    </source>
</evidence>
<feature type="domain" description="SWIM-type" evidence="3">
    <location>
        <begin position="649"/>
        <end position="685"/>
    </location>
</feature>
<protein>
    <recommendedName>
        <fullName evidence="3">SWIM-type domain-containing protein</fullName>
    </recommendedName>
</protein>
<gene>
    <name evidence="4" type="ORF">CICLE_v10013892mg</name>
</gene>
<dbReference type="KEGG" id="cic:CICLE_v10013892mg"/>
<feature type="non-terminal residue" evidence="4">
    <location>
        <position position="722"/>
    </location>
</feature>
<accession>V4S321</accession>
<dbReference type="InParanoid" id="V4S321"/>
<keyword evidence="1" id="KW-0479">Metal-binding</keyword>
<keyword evidence="5" id="KW-1185">Reference proteome</keyword>
<keyword evidence="2" id="KW-0472">Membrane</keyword>
<evidence type="ECO:0000259" key="3">
    <source>
        <dbReference type="PROSITE" id="PS50966"/>
    </source>
</evidence>
<dbReference type="InterPro" id="IPR018289">
    <property type="entry name" value="MULE_transposase_dom"/>
</dbReference>
<organism evidence="4 5">
    <name type="scientific">Citrus clementina</name>
    <name type="common">Clementine</name>
    <name type="synonym">Citrus deliciosa x Citrus sinensis</name>
    <dbReference type="NCBI Taxonomy" id="85681"/>
    <lineage>
        <taxon>Eukaryota</taxon>
        <taxon>Viridiplantae</taxon>
        <taxon>Streptophyta</taxon>
        <taxon>Embryophyta</taxon>
        <taxon>Tracheophyta</taxon>
        <taxon>Spermatophyta</taxon>
        <taxon>Magnoliopsida</taxon>
        <taxon>eudicotyledons</taxon>
        <taxon>Gunneridae</taxon>
        <taxon>Pentapetalae</taxon>
        <taxon>rosids</taxon>
        <taxon>malvids</taxon>
        <taxon>Sapindales</taxon>
        <taxon>Rutaceae</taxon>
        <taxon>Aurantioideae</taxon>
        <taxon>Citrus</taxon>
    </lineage>
</organism>
<keyword evidence="2" id="KW-1133">Transmembrane helix</keyword>
<evidence type="ECO:0000313" key="4">
    <source>
        <dbReference type="EMBL" id="ESR41773.1"/>
    </source>
</evidence>
<dbReference type="STRING" id="85681.V4S321"/>
<dbReference type="eggNOG" id="ENOG502RYFA">
    <property type="taxonomic scope" value="Eukaryota"/>
</dbReference>
<feature type="non-terminal residue" evidence="4">
    <location>
        <position position="1"/>
    </location>
</feature>
<evidence type="ECO:0000313" key="5">
    <source>
        <dbReference type="Proteomes" id="UP000030687"/>
    </source>
</evidence>
<dbReference type="PANTHER" id="PTHR47718:SF15">
    <property type="entry name" value="PROTEIN FAR1-RELATED SEQUENCE 5-LIKE"/>
    <property type="match status" value="1"/>
</dbReference>
<dbReference type="OMA" id="HHRSTIV"/>
<dbReference type="Pfam" id="PF10551">
    <property type="entry name" value="MULE"/>
    <property type="match status" value="1"/>
</dbReference>
<feature type="transmembrane region" description="Helical" evidence="2">
    <location>
        <begin position="33"/>
        <end position="51"/>
    </location>
</feature>